<protein>
    <submittedName>
        <fullName evidence="2">RND transporter MFP subunit</fullName>
    </submittedName>
</protein>
<accession>A0ABM5WN19</accession>
<gene>
    <name evidence="2" type="ORF">AT302_20955</name>
</gene>
<dbReference type="Pfam" id="PF11604">
    <property type="entry name" value="CusF_Ec"/>
    <property type="match status" value="1"/>
</dbReference>
<sequence>MKMTSMTMLAMTVLAASSTAAFAAGDMGNMSNMGNMNGMAMSPSAQGTKPAAAGQLTDAVVRKTDTATGMVTIKHGPLENVGMPAMTMAFKTRDAAMAAQVHEGDKVKVRVENVNGTMTIVRMEKQN</sequence>
<reference evidence="3" key="1">
    <citation type="submission" date="2015-12" db="EMBL/GenBank/DDBJ databases">
        <title>Complete genome sequence of Pandoraea norimbergensis DSM 11628.</title>
        <authorList>
            <person name="Ee R."/>
            <person name="Lim Y.-L."/>
            <person name="Yong D."/>
            <person name="Yin W.-F."/>
            <person name="Chan K.-G."/>
        </authorList>
    </citation>
    <scope>NUCLEOTIDE SEQUENCE [LARGE SCALE GENOMIC DNA]</scope>
    <source>
        <strain evidence="3">DSM 11628</strain>
    </source>
</reference>
<dbReference type="EMBL" id="CP013480">
    <property type="protein sequence ID" value="ALS61883.1"/>
    <property type="molecule type" value="Genomic_DNA"/>
</dbReference>
<organism evidence="2 3">
    <name type="scientific">Pandoraea norimbergensis</name>
    <dbReference type="NCBI Taxonomy" id="93219"/>
    <lineage>
        <taxon>Bacteria</taxon>
        <taxon>Pseudomonadati</taxon>
        <taxon>Pseudomonadota</taxon>
        <taxon>Betaproteobacteria</taxon>
        <taxon>Burkholderiales</taxon>
        <taxon>Burkholderiaceae</taxon>
        <taxon>Pandoraea</taxon>
    </lineage>
</organism>
<dbReference type="Gene3D" id="2.40.50.320">
    <property type="entry name" value="Copper binding periplasmic protein CusF"/>
    <property type="match status" value="1"/>
</dbReference>
<proteinExistence type="predicted"/>
<keyword evidence="1" id="KW-0732">Signal</keyword>
<dbReference type="RefSeq" id="WP_058378793.1">
    <property type="nucleotide sequence ID" value="NZ_CP013480.3"/>
</dbReference>
<feature type="signal peptide" evidence="1">
    <location>
        <begin position="1"/>
        <end position="23"/>
    </location>
</feature>
<evidence type="ECO:0000313" key="2">
    <source>
        <dbReference type="EMBL" id="ALS61883.1"/>
    </source>
</evidence>
<dbReference type="InterPro" id="IPR021647">
    <property type="entry name" value="CusF_Ec"/>
</dbReference>
<dbReference type="InterPro" id="IPR042230">
    <property type="entry name" value="CusF_sf"/>
</dbReference>
<evidence type="ECO:0000256" key="1">
    <source>
        <dbReference type="SAM" id="SignalP"/>
    </source>
</evidence>
<feature type="chain" id="PRO_5046254024" evidence="1">
    <location>
        <begin position="24"/>
        <end position="127"/>
    </location>
</feature>
<keyword evidence="3" id="KW-1185">Reference proteome</keyword>
<dbReference type="Proteomes" id="UP000060277">
    <property type="component" value="Chromosome"/>
</dbReference>
<name>A0ABM5WN19_9BURK</name>
<evidence type="ECO:0000313" key="3">
    <source>
        <dbReference type="Proteomes" id="UP000060277"/>
    </source>
</evidence>